<evidence type="ECO:0000259" key="9">
    <source>
        <dbReference type="Pfam" id="PF13231"/>
    </source>
</evidence>
<feature type="transmembrane region" description="Helical" evidence="8">
    <location>
        <begin position="217"/>
        <end position="236"/>
    </location>
</feature>
<dbReference type="OrthoDB" id="9792789at2"/>
<evidence type="ECO:0000313" key="11">
    <source>
        <dbReference type="Proteomes" id="UP000183947"/>
    </source>
</evidence>
<dbReference type="PANTHER" id="PTHR33908:SF3">
    <property type="entry name" value="UNDECAPRENYL PHOSPHATE-ALPHA-4-AMINO-4-DEOXY-L-ARABINOSE ARABINOSYL TRANSFERASE"/>
    <property type="match status" value="1"/>
</dbReference>
<feature type="transmembrane region" description="Helical" evidence="8">
    <location>
        <begin position="269"/>
        <end position="291"/>
    </location>
</feature>
<protein>
    <submittedName>
        <fullName evidence="10">4-amino-4-deoxy-L-arabinose transferase</fullName>
    </submittedName>
</protein>
<dbReference type="STRING" id="1121959.SAMN02746009_02552"/>
<keyword evidence="6 8" id="KW-1133">Transmembrane helix</keyword>
<evidence type="ECO:0000256" key="5">
    <source>
        <dbReference type="ARBA" id="ARBA00022692"/>
    </source>
</evidence>
<evidence type="ECO:0000256" key="4">
    <source>
        <dbReference type="ARBA" id="ARBA00022679"/>
    </source>
</evidence>
<feature type="transmembrane region" description="Helical" evidence="8">
    <location>
        <begin position="303"/>
        <end position="320"/>
    </location>
</feature>
<feature type="transmembrane region" description="Helical" evidence="8">
    <location>
        <begin position="383"/>
        <end position="406"/>
    </location>
</feature>
<feature type="transmembrane region" description="Helical" evidence="8">
    <location>
        <begin position="94"/>
        <end position="114"/>
    </location>
</feature>
<name>A0A1M6ZRI6_9BACT</name>
<evidence type="ECO:0000256" key="8">
    <source>
        <dbReference type="SAM" id="Phobius"/>
    </source>
</evidence>
<comment type="subcellular location">
    <subcellularLocation>
        <location evidence="1">Cell membrane</location>
        <topology evidence="1">Multi-pass membrane protein</topology>
    </subcellularLocation>
</comment>
<dbReference type="PANTHER" id="PTHR33908">
    <property type="entry name" value="MANNOSYLTRANSFERASE YKCB-RELATED"/>
    <property type="match status" value="1"/>
</dbReference>
<evidence type="ECO:0000256" key="1">
    <source>
        <dbReference type="ARBA" id="ARBA00004651"/>
    </source>
</evidence>
<evidence type="ECO:0000256" key="7">
    <source>
        <dbReference type="ARBA" id="ARBA00023136"/>
    </source>
</evidence>
<feature type="transmembrane region" description="Helical" evidence="8">
    <location>
        <begin position="326"/>
        <end position="344"/>
    </location>
</feature>
<dbReference type="Proteomes" id="UP000183947">
    <property type="component" value="Unassembled WGS sequence"/>
</dbReference>
<feature type="transmembrane region" description="Helical" evidence="8">
    <location>
        <begin position="176"/>
        <end position="205"/>
    </location>
</feature>
<dbReference type="GO" id="GO:0010041">
    <property type="term" value="P:response to iron(III) ion"/>
    <property type="evidence" value="ECO:0007669"/>
    <property type="project" value="TreeGrafter"/>
</dbReference>
<evidence type="ECO:0000313" key="10">
    <source>
        <dbReference type="EMBL" id="SHL33009.1"/>
    </source>
</evidence>
<evidence type="ECO:0000256" key="2">
    <source>
        <dbReference type="ARBA" id="ARBA00022475"/>
    </source>
</evidence>
<reference evidence="11" key="1">
    <citation type="submission" date="2016-11" db="EMBL/GenBank/DDBJ databases">
        <authorList>
            <person name="Varghese N."/>
            <person name="Submissions S."/>
        </authorList>
    </citation>
    <scope>NUCLEOTIDE SEQUENCE [LARGE SCALE GENOMIC DNA]</scope>
    <source>
        <strain evidence="11">DSM 18569</strain>
    </source>
</reference>
<proteinExistence type="predicted"/>
<sequence>MPTMRSWYAALAQNPTRCWLALLLLGLAAAFGLDLNSWGPLESSEARYAEIGREMLASGDWLHPRLLGILHYHKPPLTYWLTAAGLSVTGSSAAGVRLLPGLAALGQILLVYKLGRVLFYGDARRALTAAVVYATLPVVWVAALNVTTDGYLATWELAAAYGIVHHYHRHSWWGLYVFWLGLGLALLTKGPVGLVLPLMAVAGYYFRQGRTRRPFTIHHAVGLGLLVAVGLSWYGALALENPAMVRYFLVGHTVERFASAEAFGRTKPWWFYLVLAPATSLPWSALLLGRAGRVGWAALPRPWQNVLLFWVLVPLLFFSLSQSKLLLYVLPVFAGVALLTAYHLHEMPAVLQPRWGTGLLTFWGALLLGVMLLPAVAGTLRLVVPPLVPAVAGLGLLGLLTVRWWVQGAARPLAGAAGFMLTLLLVVKPLLAANELAFQGTRPVAQALARSELKGRPVVVYNELLPSLAFALGRVPVSLYAGNLNVRRETQFEANARWRATWLDVSGPPPPALDSLLRQRAVLLIKRDEPRPAWLPEWLSRHRDVGSWRIYYAP</sequence>
<keyword evidence="11" id="KW-1185">Reference proteome</keyword>
<accession>A0A1M6ZRI6</accession>
<dbReference type="AlphaFoldDB" id="A0A1M6ZRI6"/>
<evidence type="ECO:0000256" key="3">
    <source>
        <dbReference type="ARBA" id="ARBA00022676"/>
    </source>
</evidence>
<keyword evidence="5 8" id="KW-0812">Transmembrane</keyword>
<feature type="transmembrane region" description="Helical" evidence="8">
    <location>
        <begin position="413"/>
        <end position="431"/>
    </location>
</feature>
<feature type="transmembrane region" description="Helical" evidence="8">
    <location>
        <begin position="126"/>
        <end position="146"/>
    </location>
</feature>
<feature type="domain" description="Glycosyltransferase RgtA/B/C/D-like" evidence="9">
    <location>
        <begin position="73"/>
        <end position="229"/>
    </location>
</feature>
<dbReference type="InterPro" id="IPR050297">
    <property type="entry name" value="LipidA_mod_glycosyltrf_83"/>
</dbReference>
<dbReference type="GO" id="GO:0009103">
    <property type="term" value="P:lipopolysaccharide biosynthetic process"/>
    <property type="evidence" value="ECO:0007669"/>
    <property type="project" value="TreeGrafter"/>
</dbReference>
<gene>
    <name evidence="10" type="ORF">SAMN02746009_02552</name>
</gene>
<organism evidence="10 11">
    <name type="scientific">Hymenobacter psychrotolerans DSM 18569</name>
    <dbReference type="NCBI Taxonomy" id="1121959"/>
    <lineage>
        <taxon>Bacteria</taxon>
        <taxon>Pseudomonadati</taxon>
        <taxon>Bacteroidota</taxon>
        <taxon>Cytophagia</taxon>
        <taxon>Cytophagales</taxon>
        <taxon>Hymenobacteraceae</taxon>
        <taxon>Hymenobacter</taxon>
    </lineage>
</organism>
<keyword evidence="4 10" id="KW-0808">Transferase</keyword>
<dbReference type="EMBL" id="FRAS01000013">
    <property type="protein sequence ID" value="SHL33009.1"/>
    <property type="molecule type" value="Genomic_DNA"/>
</dbReference>
<dbReference type="Pfam" id="PF13231">
    <property type="entry name" value="PMT_2"/>
    <property type="match status" value="1"/>
</dbReference>
<dbReference type="InterPro" id="IPR038731">
    <property type="entry name" value="RgtA/B/C-like"/>
</dbReference>
<feature type="transmembrane region" description="Helical" evidence="8">
    <location>
        <begin position="356"/>
        <end position="377"/>
    </location>
</feature>
<keyword evidence="3" id="KW-0328">Glycosyltransferase</keyword>
<keyword evidence="2" id="KW-1003">Cell membrane</keyword>
<evidence type="ECO:0000256" key="6">
    <source>
        <dbReference type="ARBA" id="ARBA00022989"/>
    </source>
</evidence>
<keyword evidence="7 8" id="KW-0472">Membrane</keyword>
<dbReference type="GO" id="GO:0016763">
    <property type="term" value="F:pentosyltransferase activity"/>
    <property type="evidence" value="ECO:0007669"/>
    <property type="project" value="TreeGrafter"/>
</dbReference>
<dbReference type="GO" id="GO:0005886">
    <property type="term" value="C:plasma membrane"/>
    <property type="evidence" value="ECO:0007669"/>
    <property type="project" value="UniProtKB-SubCell"/>
</dbReference>